<dbReference type="SUPFAM" id="SSF52047">
    <property type="entry name" value="RNI-like"/>
    <property type="match status" value="1"/>
</dbReference>
<evidence type="ECO:0000313" key="3">
    <source>
        <dbReference type="Proteomes" id="UP000078512"/>
    </source>
</evidence>
<dbReference type="InterPro" id="IPR032675">
    <property type="entry name" value="LRR_dom_sf"/>
</dbReference>
<proteinExistence type="predicted"/>
<feature type="compositionally biased region" description="Polar residues" evidence="1">
    <location>
        <begin position="310"/>
        <end position="347"/>
    </location>
</feature>
<evidence type="ECO:0000256" key="1">
    <source>
        <dbReference type="SAM" id="MobiDB-lite"/>
    </source>
</evidence>
<feature type="compositionally biased region" description="Low complexity" evidence="1">
    <location>
        <begin position="37"/>
        <end position="79"/>
    </location>
</feature>
<dbReference type="Proteomes" id="UP000078512">
    <property type="component" value="Unassembled WGS sequence"/>
</dbReference>
<feature type="region of interest" description="Disordered" evidence="1">
    <location>
        <begin position="184"/>
        <end position="211"/>
    </location>
</feature>
<feature type="region of interest" description="Disordered" evidence="1">
    <location>
        <begin position="1113"/>
        <end position="1147"/>
    </location>
</feature>
<dbReference type="InterPro" id="IPR050648">
    <property type="entry name" value="F-box_LRR-repeat"/>
</dbReference>
<feature type="compositionally biased region" description="Low complexity" evidence="1">
    <location>
        <begin position="191"/>
        <end position="211"/>
    </location>
</feature>
<sequence length="1147" mass="125466">MAGNRTRISARLQPIAAALASAPGSASISSVLASISGSSTPAILPSSPSTITSTIPGAITTSQPQSSRPPRNPRRSANAGRTHLVETELVLEEPELVVEATTSATPVSTPPALTNADATPTSIQEGVNANDNDLISLEAEPLHTSMSTTVTPTAIESATCSDRSNGNTNTYNRTDTVSIATMAPSSPPPATATTAATIDPGCSSAQSRSSIAPSTATASMAVGSLPLEETSDNIRIGRALNANDNKLAEVQSTSTSSTSTSTSTPTSTSTTATTSLQDASPAPASAPTIDLTMDMDEESTLDTMRSMDNTESPVATINGTGSSNPVNSQPQTVQRVQSKQTSKSTLPLTVRLRLQAAEALERRKMAQSASTATRSTPPPPPSQRHSLSTTGLPRSSQSPQSPSPTPVASSKVQQEVEVLTEREQQERQQLLSNRATNPLDLPEIRSNIARFLTRRDIRSCLLVSEGWWQSFHPALWVNLRPVYRNVLGGTNDYPSAKVMHKNCHLIRTFEYNGHGTVLTSMVPSVHGQYKDEELTWRRSRAEEEAEENWTYVDDDVAMDGDIGMDLDESLSDFEKRIESRKRERLARKGRMKDIIGANKRQNELSRFLNDNTDYSKRYCQQLERLILTDKRFSREWGCHYKYWLRLMQLNSRTLQALELHYAIRSLDALRDFYTAAFALENVRDLVLVDNDIDAQKTKVFLETVCPRLRKLELRKVRIEFGPFPNQPAAPTDGVILAMPQMKSLTLIQVHARSSTFGLDFLKMCPNLVELDFRPQWGMAVKSFTDTLAEKLPGLTHLSFRMQGLSDLDVSSMIKGVPELQKLDISGCVFGMMAANNLTTRHLLSVTYLDIRSCAQVTGTLIQRVLGECRNLRVFYADHIRAKDIVNNSVYPDWACIGLKELTIDIRGCPQDRETTFKVYRQLAALDCLEYLDISRTTVSDIPATDKDGNANCLTLGLDKGLRLLKTLKQLHTLVYRAISDNDVGLVELQWMALAWPRLGNLGGKLVERKVSRFNPCVYPNTVTGGTSSLGSSFSVASGSGTGGGSGSGSSTGTSTGTGASTNGTGNQVGKRVITGTPADLLATTLRRLNLHRRIQVVPHPEDKISVAARKKRKLMLVGDSSDEERERERDRPRIGQLDPRYRLDFRD</sequence>
<feature type="compositionally biased region" description="Low complexity" evidence="1">
    <location>
        <begin position="366"/>
        <end position="375"/>
    </location>
</feature>
<dbReference type="OrthoDB" id="2160613at2759"/>
<dbReference type="AlphaFoldDB" id="A0A197JKZ7"/>
<evidence type="ECO:0000313" key="2">
    <source>
        <dbReference type="EMBL" id="OAQ25892.1"/>
    </source>
</evidence>
<feature type="compositionally biased region" description="Low complexity" evidence="1">
    <location>
        <begin position="252"/>
        <end position="275"/>
    </location>
</feature>
<feature type="region of interest" description="Disordered" evidence="1">
    <location>
        <begin position="1036"/>
        <end position="1071"/>
    </location>
</feature>
<protein>
    <submittedName>
        <fullName evidence="2">RNI-like protein</fullName>
    </submittedName>
</protein>
<dbReference type="EMBL" id="KV442073">
    <property type="protein sequence ID" value="OAQ25892.1"/>
    <property type="molecule type" value="Genomic_DNA"/>
</dbReference>
<feature type="region of interest" description="Disordered" evidence="1">
    <location>
        <begin position="37"/>
        <end position="81"/>
    </location>
</feature>
<dbReference type="Gene3D" id="3.80.10.10">
    <property type="entry name" value="Ribonuclease Inhibitor"/>
    <property type="match status" value="1"/>
</dbReference>
<gene>
    <name evidence="2" type="ORF">K457DRAFT_140844</name>
</gene>
<feature type="compositionally biased region" description="Low complexity" evidence="1">
    <location>
        <begin position="393"/>
        <end position="417"/>
    </location>
</feature>
<name>A0A197JKZ7_9FUNG</name>
<reference evidence="2 3" key="1">
    <citation type="submission" date="2016-05" db="EMBL/GenBank/DDBJ databases">
        <title>Genome sequencing reveals origins of a unique bacterial endosymbiosis in the earliest lineages of terrestrial Fungi.</title>
        <authorList>
            <consortium name="DOE Joint Genome Institute"/>
            <person name="Uehling J."/>
            <person name="Gryganskyi A."/>
            <person name="Hameed K."/>
            <person name="Tschaplinski T."/>
            <person name="Misztal P."/>
            <person name="Wu S."/>
            <person name="Desiro A."/>
            <person name="Vande Pol N."/>
            <person name="Du Z.-Y."/>
            <person name="Zienkiewicz A."/>
            <person name="Zienkiewicz K."/>
            <person name="Morin E."/>
            <person name="Tisserant E."/>
            <person name="Splivallo R."/>
            <person name="Hainaut M."/>
            <person name="Henrissat B."/>
            <person name="Ohm R."/>
            <person name="Kuo A."/>
            <person name="Yan J."/>
            <person name="Lipzen A."/>
            <person name="Nolan M."/>
            <person name="Labutti K."/>
            <person name="Barry K."/>
            <person name="Goldstein A."/>
            <person name="Labbe J."/>
            <person name="Schadt C."/>
            <person name="Tuskan G."/>
            <person name="Grigoriev I."/>
            <person name="Martin F."/>
            <person name="Vilgalys R."/>
            <person name="Bonito G."/>
        </authorList>
    </citation>
    <scope>NUCLEOTIDE SEQUENCE [LARGE SCALE GENOMIC DNA]</scope>
    <source>
        <strain evidence="2 3">AG-77</strain>
    </source>
</reference>
<accession>A0A197JKZ7</accession>
<feature type="compositionally biased region" description="Gly residues" evidence="1">
    <location>
        <begin position="1039"/>
        <end position="1049"/>
    </location>
</feature>
<dbReference type="GO" id="GO:0005737">
    <property type="term" value="C:cytoplasm"/>
    <property type="evidence" value="ECO:0007669"/>
    <property type="project" value="TreeGrafter"/>
</dbReference>
<dbReference type="PANTHER" id="PTHR13382:SF10">
    <property type="entry name" value="ATP SYNTHASE SUBUNIT S, MITOCHONDRIAL"/>
    <property type="match status" value="1"/>
</dbReference>
<dbReference type="STRING" id="1314771.A0A197JKZ7"/>
<feature type="region of interest" description="Disordered" evidence="1">
    <location>
        <begin position="310"/>
        <end position="426"/>
    </location>
</feature>
<feature type="region of interest" description="Disordered" evidence="1">
    <location>
        <begin position="248"/>
        <end position="292"/>
    </location>
</feature>
<organism evidence="2 3">
    <name type="scientific">Linnemannia elongata AG-77</name>
    <dbReference type="NCBI Taxonomy" id="1314771"/>
    <lineage>
        <taxon>Eukaryota</taxon>
        <taxon>Fungi</taxon>
        <taxon>Fungi incertae sedis</taxon>
        <taxon>Mucoromycota</taxon>
        <taxon>Mortierellomycotina</taxon>
        <taxon>Mortierellomycetes</taxon>
        <taxon>Mortierellales</taxon>
        <taxon>Mortierellaceae</taxon>
        <taxon>Linnemannia</taxon>
    </lineage>
</organism>
<feature type="compositionally biased region" description="Low complexity" evidence="1">
    <location>
        <begin position="1050"/>
        <end position="1065"/>
    </location>
</feature>
<feature type="compositionally biased region" description="Basic and acidic residues" evidence="1">
    <location>
        <begin position="1124"/>
        <end position="1147"/>
    </location>
</feature>
<dbReference type="PANTHER" id="PTHR13382">
    <property type="entry name" value="MITOCHONDRIAL ATP SYNTHASE COUPLING FACTOR B"/>
    <property type="match status" value="1"/>
</dbReference>
<keyword evidence="3" id="KW-1185">Reference proteome</keyword>